<dbReference type="PROSITE" id="PS00463">
    <property type="entry name" value="ZN2_CY6_FUNGAL_1"/>
    <property type="match status" value="1"/>
</dbReference>
<keyword evidence="3" id="KW-0805">Transcription regulation</keyword>
<dbReference type="AlphaFoldDB" id="A0A8K0WUD7"/>
<evidence type="ECO:0000256" key="3">
    <source>
        <dbReference type="ARBA" id="ARBA00023015"/>
    </source>
</evidence>
<dbReference type="InterPro" id="IPR050815">
    <property type="entry name" value="TF_fung"/>
</dbReference>
<dbReference type="GO" id="GO:0008270">
    <property type="term" value="F:zinc ion binding"/>
    <property type="evidence" value="ECO:0007669"/>
    <property type="project" value="InterPro"/>
</dbReference>
<dbReference type="Pfam" id="PF04082">
    <property type="entry name" value="Fungal_trans"/>
    <property type="match status" value="1"/>
</dbReference>
<dbReference type="GO" id="GO:0005634">
    <property type="term" value="C:nucleus"/>
    <property type="evidence" value="ECO:0007669"/>
    <property type="project" value="UniProtKB-SubCell"/>
</dbReference>
<dbReference type="OrthoDB" id="5370478at2759"/>
<comment type="subcellular location">
    <subcellularLocation>
        <location evidence="1">Nucleus</location>
    </subcellularLocation>
</comment>
<dbReference type="PANTHER" id="PTHR47338">
    <property type="entry name" value="ZN(II)2CYS6 TRANSCRIPTION FACTOR (EUROFUNG)-RELATED"/>
    <property type="match status" value="1"/>
</dbReference>
<evidence type="ECO:0000256" key="4">
    <source>
        <dbReference type="ARBA" id="ARBA00023163"/>
    </source>
</evidence>
<feature type="domain" description="Zn(2)-C6 fungal-type" evidence="6">
    <location>
        <begin position="9"/>
        <end position="41"/>
    </location>
</feature>
<evidence type="ECO:0000256" key="5">
    <source>
        <dbReference type="ARBA" id="ARBA00023242"/>
    </source>
</evidence>
<dbReference type="InterPro" id="IPR007219">
    <property type="entry name" value="XnlR_reg_dom"/>
</dbReference>
<dbReference type="CDD" id="cd12148">
    <property type="entry name" value="fungal_TF_MHR"/>
    <property type="match status" value="1"/>
</dbReference>
<keyword evidence="4" id="KW-0804">Transcription</keyword>
<dbReference type="CDD" id="cd00067">
    <property type="entry name" value="GAL4"/>
    <property type="match status" value="1"/>
</dbReference>
<dbReference type="GO" id="GO:0006351">
    <property type="term" value="P:DNA-templated transcription"/>
    <property type="evidence" value="ECO:0007669"/>
    <property type="project" value="InterPro"/>
</dbReference>
<keyword evidence="2" id="KW-0479">Metal-binding</keyword>
<dbReference type="SUPFAM" id="SSF57701">
    <property type="entry name" value="Zn2/Cys6 DNA-binding domain"/>
    <property type="match status" value="1"/>
</dbReference>
<reference evidence="7" key="1">
    <citation type="journal article" date="2021" name="Nat. Commun.">
        <title>Genetic determinants of endophytism in the Arabidopsis root mycobiome.</title>
        <authorList>
            <person name="Mesny F."/>
            <person name="Miyauchi S."/>
            <person name="Thiergart T."/>
            <person name="Pickel B."/>
            <person name="Atanasova L."/>
            <person name="Karlsson M."/>
            <person name="Huettel B."/>
            <person name="Barry K.W."/>
            <person name="Haridas S."/>
            <person name="Chen C."/>
            <person name="Bauer D."/>
            <person name="Andreopoulos W."/>
            <person name="Pangilinan J."/>
            <person name="LaButti K."/>
            <person name="Riley R."/>
            <person name="Lipzen A."/>
            <person name="Clum A."/>
            <person name="Drula E."/>
            <person name="Henrissat B."/>
            <person name="Kohler A."/>
            <person name="Grigoriev I.V."/>
            <person name="Martin F.M."/>
            <person name="Hacquard S."/>
        </authorList>
    </citation>
    <scope>NUCLEOTIDE SEQUENCE</scope>
    <source>
        <strain evidence="7">MPI-CAGE-CH-0235</strain>
    </source>
</reference>
<evidence type="ECO:0000313" key="7">
    <source>
        <dbReference type="EMBL" id="KAH7324619.1"/>
    </source>
</evidence>
<comment type="caution">
    <text evidence="7">The sequence shown here is derived from an EMBL/GenBank/DDBJ whole genome shotgun (WGS) entry which is preliminary data.</text>
</comment>
<dbReference type="GO" id="GO:0003677">
    <property type="term" value="F:DNA binding"/>
    <property type="evidence" value="ECO:0007669"/>
    <property type="project" value="InterPro"/>
</dbReference>
<protein>
    <submittedName>
        <fullName evidence="7">Fungal-specific transcription factor domain-containing protein</fullName>
    </submittedName>
</protein>
<evidence type="ECO:0000313" key="8">
    <source>
        <dbReference type="Proteomes" id="UP000813444"/>
    </source>
</evidence>
<name>A0A8K0WUD7_9HYPO</name>
<organism evidence="7 8">
    <name type="scientific">Stachybotrys elegans</name>
    <dbReference type="NCBI Taxonomy" id="80388"/>
    <lineage>
        <taxon>Eukaryota</taxon>
        <taxon>Fungi</taxon>
        <taxon>Dikarya</taxon>
        <taxon>Ascomycota</taxon>
        <taxon>Pezizomycotina</taxon>
        <taxon>Sordariomycetes</taxon>
        <taxon>Hypocreomycetidae</taxon>
        <taxon>Hypocreales</taxon>
        <taxon>Stachybotryaceae</taxon>
        <taxon>Stachybotrys</taxon>
    </lineage>
</organism>
<feature type="non-terminal residue" evidence="7">
    <location>
        <position position="522"/>
    </location>
</feature>
<gene>
    <name evidence="7" type="ORF">B0I35DRAFT_344237</name>
</gene>
<accession>A0A8K0WUD7</accession>
<evidence type="ECO:0000256" key="1">
    <source>
        <dbReference type="ARBA" id="ARBA00004123"/>
    </source>
</evidence>
<dbReference type="Proteomes" id="UP000813444">
    <property type="component" value="Unassembled WGS sequence"/>
</dbReference>
<dbReference type="PANTHER" id="PTHR47338:SF5">
    <property type="entry name" value="ZN(II)2CYS6 TRANSCRIPTION FACTOR (EUROFUNG)"/>
    <property type="match status" value="1"/>
</dbReference>
<keyword evidence="5" id="KW-0539">Nucleus</keyword>
<dbReference type="SMART" id="SM00066">
    <property type="entry name" value="GAL4"/>
    <property type="match status" value="1"/>
</dbReference>
<dbReference type="InterPro" id="IPR001138">
    <property type="entry name" value="Zn2Cys6_DnaBD"/>
</dbReference>
<sequence length="522" mass="58468">RAPMRSSIACLRCRKSKIKCDNNGGTGPCETCIKVGHLCQYPEAATYVLKRSEPGKNVDRDSPHERKRIRKIDETSDNHRAATYSSEVLSYPFLTNEIWDQLFDIYKLHFASELPFLHLPTLKERMRHGTGAHATSPGLNFVLLGVLTLTARFHIDLVKYVAHLRQRSAQTKPDPFAASEFFANALTEALGPIRTTIVAPTVERAQAYLMLGLHEWRQSRSNNGLGAWMYAGIAVRLALSLRLNLGDGRYAGSEQASPNLHAGDKGPPGAAIDVGIAREIKRRTMFSCLVMDRMLACGSERPAMIRTEDIEIQLPCTEMAFDLALDVQTGYLRSSLDGRSNPVAEDNVLARFVQLTNIWRGITRYSIEGGRLSEQLALWDQNSRLMQLQRELDAFNDSLPSTFTLSRQNYYRHDNHQAHSIYVSLHMLSSLCQVVLHRENLPLLPLRCRQPEGPLDQSISSTGYAPSGFWNASADRIFGASRDIIDLVDLCRDKLPMSPLTLFAAWSAGMIAIYAHHFPAMD</sequence>
<dbReference type="InterPro" id="IPR036864">
    <property type="entry name" value="Zn2-C6_fun-type_DNA-bd_sf"/>
</dbReference>
<dbReference type="Gene3D" id="4.10.240.10">
    <property type="entry name" value="Zn(2)-C6 fungal-type DNA-binding domain"/>
    <property type="match status" value="1"/>
</dbReference>
<evidence type="ECO:0000259" key="6">
    <source>
        <dbReference type="PROSITE" id="PS50048"/>
    </source>
</evidence>
<feature type="non-terminal residue" evidence="7">
    <location>
        <position position="1"/>
    </location>
</feature>
<evidence type="ECO:0000256" key="2">
    <source>
        <dbReference type="ARBA" id="ARBA00022723"/>
    </source>
</evidence>
<dbReference type="PROSITE" id="PS50048">
    <property type="entry name" value="ZN2_CY6_FUNGAL_2"/>
    <property type="match status" value="1"/>
</dbReference>
<keyword evidence="8" id="KW-1185">Reference proteome</keyword>
<dbReference type="Pfam" id="PF00172">
    <property type="entry name" value="Zn_clus"/>
    <property type="match status" value="1"/>
</dbReference>
<dbReference type="EMBL" id="JAGPNK010000003">
    <property type="protein sequence ID" value="KAH7324619.1"/>
    <property type="molecule type" value="Genomic_DNA"/>
</dbReference>
<dbReference type="SMART" id="SM00906">
    <property type="entry name" value="Fungal_trans"/>
    <property type="match status" value="1"/>
</dbReference>
<dbReference type="GO" id="GO:0000981">
    <property type="term" value="F:DNA-binding transcription factor activity, RNA polymerase II-specific"/>
    <property type="evidence" value="ECO:0007669"/>
    <property type="project" value="InterPro"/>
</dbReference>
<proteinExistence type="predicted"/>